<sequence length="237" mass="27106">MNNRNRGKNTGDDVIFGSQKQVDKLKMAVQDMMYLLSRGYAEKASSELVGNRYKLKTRQIQALRGASASEQQIKHRKDKQLEVSDLKNKILYLDGFNVLILMESLLSGAYVFEGVDGCFRDLSGVHGTYKRVNQTQKAVELVAAFFQKAEVQKIVWIFDKPVSNSGWIKQIVLDFAEENKLNWEAELEFNPDKFLAENSEIAVSSDAWILDHCQQWFNLIAHLITEEKLEVNLIKTV</sequence>
<dbReference type="PANTHER" id="PTHR42252">
    <property type="entry name" value="DUF5616 DOMAIN-CONTAINING PROTEIN"/>
    <property type="match status" value="1"/>
</dbReference>
<feature type="domain" description="DUF5616" evidence="2">
    <location>
        <begin position="84"/>
        <end position="221"/>
    </location>
</feature>
<name>A0A1I5CB20_CHROL</name>
<proteinExistence type="predicted"/>
<organism evidence="3 4">
    <name type="scientific">Chryseobacterium oleae</name>
    <dbReference type="NCBI Taxonomy" id="491207"/>
    <lineage>
        <taxon>Bacteria</taxon>
        <taxon>Pseudomonadati</taxon>
        <taxon>Bacteroidota</taxon>
        <taxon>Flavobacteriia</taxon>
        <taxon>Flavobacteriales</taxon>
        <taxon>Weeksellaceae</taxon>
        <taxon>Chryseobacterium group</taxon>
        <taxon>Chryseobacterium</taxon>
    </lineage>
</organism>
<evidence type="ECO:0000313" key="4">
    <source>
        <dbReference type="Proteomes" id="UP000198769"/>
    </source>
</evidence>
<feature type="domain" description="DUF434" evidence="1">
    <location>
        <begin position="24"/>
        <end position="79"/>
    </location>
</feature>
<keyword evidence="4" id="KW-1185">Reference proteome</keyword>
<evidence type="ECO:0000313" key="3">
    <source>
        <dbReference type="EMBL" id="SFN84074.1"/>
    </source>
</evidence>
<dbReference type="PANTHER" id="PTHR42252:SF1">
    <property type="entry name" value="DUF434 DOMAIN-CONTAINING PROTEIN"/>
    <property type="match status" value="1"/>
</dbReference>
<dbReference type="AlphaFoldDB" id="A0A1I5CB20"/>
<evidence type="ECO:0000259" key="2">
    <source>
        <dbReference type="Pfam" id="PF18481"/>
    </source>
</evidence>
<dbReference type="Pfam" id="PF18481">
    <property type="entry name" value="DUF5616"/>
    <property type="match status" value="1"/>
</dbReference>
<dbReference type="OrthoDB" id="5372493at2"/>
<dbReference type="InterPro" id="IPR007368">
    <property type="entry name" value="DUF434"/>
</dbReference>
<dbReference type="Proteomes" id="UP000198769">
    <property type="component" value="Unassembled WGS sequence"/>
</dbReference>
<dbReference type="EMBL" id="FOVD01000009">
    <property type="protein sequence ID" value="SFN84074.1"/>
    <property type="molecule type" value="Genomic_DNA"/>
</dbReference>
<protein>
    <recommendedName>
        <fullName evidence="5">DUF434 domain-containing protein</fullName>
    </recommendedName>
</protein>
<evidence type="ECO:0000259" key="1">
    <source>
        <dbReference type="Pfam" id="PF04256"/>
    </source>
</evidence>
<dbReference type="InterPro" id="IPR041652">
    <property type="entry name" value="DUF5616"/>
</dbReference>
<accession>A0A1I5CB20</accession>
<gene>
    <name evidence="3" type="ORF">SAMN05421594_4417</name>
</gene>
<dbReference type="Pfam" id="PF04256">
    <property type="entry name" value="DUF434"/>
    <property type="match status" value="1"/>
</dbReference>
<dbReference type="RefSeq" id="WP_090027180.1">
    <property type="nucleotide sequence ID" value="NZ_FOVD01000009.1"/>
</dbReference>
<evidence type="ECO:0008006" key="5">
    <source>
        <dbReference type="Google" id="ProtNLM"/>
    </source>
</evidence>
<reference evidence="4" key="1">
    <citation type="submission" date="2016-10" db="EMBL/GenBank/DDBJ databases">
        <authorList>
            <person name="Varghese N."/>
            <person name="Submissions S."/>
        </authorList>
    </citation>
    <scope>NUCLEOTIDE SEQUENCE [LARGE SCALE GENOMIC DNA]</scope>
    <source>
        <strain evidence="4">DSM 25575</strain>
    </source>
</reference>